<reference evidence="1" key="1">
    <citation type="journal article" date="2023" name="Int. J. Syst. Evol. Microbiol.">
        <title>Collibacillus ludicampi gen. nov., sp. nov., a new soil bacterium of the family Alicyclobacillaceae.</title>
        <authorList>
            <person name="Jojima T."/>
            <person name="Ioku Y."/>
            <person name="Fukuta Y."/>
            <person name="Shirasaka N."/>
            <person name="Matsumura Y."/>
            <person name="Mori M."/>
        </authorList>
    </citation>
    <scope>NUCLEOTIDE SEQUENCE</scope>
    <source>
        <strain evidence="1">TP075</strain>
    </source>
</reference>
<gene>
    <name evidence="1" type="ORF">DNHGIG_32540</name>
</gene>
<dbReference type="EMBL" id="BOQE01000001">
    <property type="protein sequence ID" value="GIM47705.1"/>
    <property type="molecule type" value="Genomic_DNA"/>
</dbReference>
<evidence type="ECO:0000313" key="2">
    <source>
        <dbReference type="Proteomes" id="UP001057291"/>
    </source>
</evidence>
<accession>A0AAV4LIS8</accession>
<evidence type="ECO:0000313" key="1">
    <source>
        <dbReference type="EMBL" id="GIM47705.1"/>
    </source>
</evidence>
<keyword evidence="2" id="KW-1185">Reference proteome</keyword>
<proteinExistence type="predicted"/>
<name>A0AAV4LIS8_9BACL</name>
<protein>
    <submittedName>
        <fullName evidence="1">Uncharacterized protein</fullName>
    </submittedName>
</protein>
<sequence>MEVRATELIREFLLRELMLKMIEREMKTSQPWTHGIFKSVKGRISEEMVALRRQLHKKEWRLWV</sequence>
<comment type="caution">
    <text evidence="1">The sequence shown here is derived from an EMBL/GenBank/DDBJ whole genome shotgun (WGS) entry which is preliminary data.</text>
</comment>
<dbReference type="RefSeq" id="WP_282200657.1">
    <property type="nucleotide sequence ID" value="NZ_BOQE01000001.1"/>
</dbReference>
<organism evidence="1 2">
    <name type="scientific">Collibacillus ludicampi</name>
    <dbReference type="NCBI Taxonomy" id="2771369"/>
    <lineage>
        <taxon>Bacteria</taxon>
        <taxon>Bacillati</taxon>
        <taxon>Bacillota</taxon>
        <taxon>Bacilli</taxon>
        <taxon>Bacillales</taxon>
        <taxon>Alicyclobacillaceae</taxon>
        <taxon>Collibacillus</taxon>
    </lineage>
</organism>
<dbReference type="Proteomes" id="UP001057291">
    <property type="component" value="Unassembled WGS sequence"/>
</dbReference>
<dbReference type="AlphaFoldDB" id="A0AAV4LIS8"/>